<protein>
    <recommendedName>
        <fullName evidence="3">DUF7703 domain-containing protein</fullName>
    </recommendedName>
</protein>
<comment type="caution">
    <text evidence="4">The sequence shown here is derived from an EMBL/GenBank/DDBJ whole genome shotgun (WGS) entry which is preliminary data.</text>
</comment>
<accession>A0A9W9G6K5</accession>
<dbReference type="InterPro" id="IPR056120">
    <property type="entry name" value="DUF7703"/>
</dbReference>
<evidence type="ECO:0000313" key="4">
    <source>
        <dbReference type="EMBL" id="KAJ5113124.1"/>
    </source>
</evidence>
<feature type="transmembrane region" description="Helical" evidence="2">
    <location>
        <begin position="134"/>
        <end position="156"/>
    </location>
</feature>
<feature type="transmembrane region" description="Helical" evidence="2">
    <location>
        <begin position="58"/>
        <end position="76"/>
    </location>
</feature>
<evidence type="ECO:0000313" key="5">
    <source>
        <dbReference type="Proteomes" id="UP001149165"/>
    </source>
</evidence>
<feature type="transmembrane region" description="Helical" evidence="2">
    <location>
        <begin position="168"/>
        <end position="187"/>
    </location>
</feature>
<feature type="transmembrane region" description="Helical" evidence="2">
    <location>
        <begin position="88"/>
        <end position="114"/>
    </location>
</feature>
<evidence type="ECO:0000256" key="2">
    <source>
        <dbReference type="SAM" id="Phobius"/>
    </source>
</evidence>
<dbReference type="Pfam" id="PF24802">
    <property type="entry name" value="DUF7703"/>
    <property type="match status" value="1"/>
</dbReference>
<keyword evidence="5" id="KW-1185">Reference proteome</keyword>
<evidence type="ECO:0000256" key="1">
    <source>
        <dbReference type="SAM" id="MobiDB-lite"/>
    </source>
</evidence>
<dbReference type="PANTHER" id="PTHR37013:SF3">
    <property type="entry name" value="INTEGRAL MEMBRANE PROTEIN (AFU_ORTHOLOGUE AFUA_1G05950)"/>
    <property type="match status" value="1"/>
</dbReference>
<dbReference type="OrthoDB" id="405906at2759"/>
<organism evidence="4 5">
    <name type="scientific">Penicillium angulare</name>
    <dbReference type="NCBI Taxonomy" id="116970"/>
    <lineage>
        <taxon>Eukaryota</taxon>
        <taxon>Fungi</taxon>
        <taxon>Dikarya</taxon>
        <taxon>Ascomycota</taxon>
        <taxon>Pezizomycotina</taxon>
        <taxon>Eurotiomycetes</taxon>
        <taxon>Eurotiomycetidae</taxon>
        <taxon>Eurotiales</taxon>
        <taxon>Aspergillaceae</taxon>
        <taxon>Penicillium</taxon>
    </lineage>
</organism>
<reference evidence="4" key="1">
    <citation type="submission" date="2022-11" db="EMBL/GenBank/DDBJ databases">
        <authorList>
            <person name="Petersen C."/>
        </authorList>
    </citation>
    <scope>NUCLEOTIDE SEQUENCE</scope>
    <source>
        <strain evidence="4">IBT 30069</strain>
    </source>
</reference>
<name>A0A9W9G6K5_9EURO</name>
<keyword evidence="2" id="KW-0812">Transmembrane</keyword>
<feature type="domain" description="DUF7703" evidence="3">
    <location>
        <begin position="2"/>
        <end position="223"/>
    </location>
</feature>
<sequence>MYNALELLVLIFMTFQRRKGLYFWSISLASFGLIPYSVGWTLVNFKPSIDYIGMTLDSIGWILVVSGQSVVLYSRLHLVLNNITILRTVLWIIICDAIVWHISITVLLFGSMYSPLPSRNNFNAVFNVMEKVQITFFCLQEFFISSLYIWATVNMLKTASGNKRQIMWQLFGINVLIVLMNIGVLAVEYKNLFIWERGIKAVIYSIKLKLEFAILNQLVKFVQRREGINSVSAPDCNVKSGGESSEQSHTNSTKIRRASMPDAIHLEDMSIDNAAASAPDILTRQGGHSTEIRVSTEISVEESSAGNRDCVSMHALYNEAIWQISMPHKAP</sequence>
<proteinExistence type="predicted"/>
<dbReference type="Proteomes" id="UP001149165">
    <property type="component" value="Unassembled WGS sequence"/>
</dbReference>
<feature type="transmembrane region" description="Helical" evidence="2">
    <location>
        <begin position="21"/>
        <end position="38"/>
    </location>
</feature>
<dbReference type="AlphaFoldDB" id="A0A9W9G6K5"/>
<feature type="region of interest" description="Disordered" evidence="1">
    <location>
        <begin position="233"/>
        <end position="254"/>
    </location>
</feature>
<gene>
    <name evidence="4" type="ORF">N7456_001658</name>
</gene>
<keyword evidence="2" id="KW-1133">Transmembrane helix</keyword>
<reference evidence="4" key="2">
    <citation type="journal article" date="2023" name="IMA Fungus">
        <title>Comparative genomic study of the Penicillium genus elucidates a diverse pangenome and 15 lateral gene transfer events.</title>
        <authorList>
            <person name="Petersen C."/>
            <person name="Sorensen T."/>
            <person name="Nielsen M.R."/>
            <person name="Sondergaard T.E."/>
            <person name="Sorensen J.L."/>
            <person name="Fitzpatrick D.A."/>
            <person name="Frisvad J.C."/>
            <person name="Nielsen K.L."/>
        </authorList>
    </citation>
    <scope>NUCLEOTIDE SEQUENCE</scope>
    <source>
        <strain evidence="4">IBT 30069</strain>
    </source>
</reference>
<feature type="compositionally biased region" description="Polar residues" evidence="1">
    <location>
        <begin position="242"/>
        <end position="253"/>
    </location>
</feature>
<evidence type="ECO:0000259" key="3">
    <source>
        <dbReference type="Pfam" id="PF24802"/>
    </source>
</evidence>
<dbReference type="EMBL" id="JAPQKH010000002">
    <property type="protein sequence ID" value="KAJ5113124.1"/>
    <property type="molecule type" value="Genomic_DNA"/>
</dbReference>
<dbReference type="PANTHER" id="PTHR37013">
    <property type="entry name" value="INTEGRAL MEMBRANE PROTEIN (AFU_ORTHOLOGUE AFUA_1G05950)-RELATED"/>
    <property type="match status" value="1"/>
</dbReference>
<keyword evidence="2" id="KW-0472">Membrane</keyword>